<name>A0A4D6M6M4_VIGUN</name>
<sequence>MMAEQGCVAEARCSCANGENGCCGGRRDVKVRWRWRWREGGRWWSWRCCGVVADEDGGAGTRGGRNCAGRASGVLAAAMDLCVWSAAAFSGEEDDREVVAGNGVMVMQWWPAR</sequence>
<reference evidence="1 2" key="1">
    <citation type="submission" date="2019-04" db="EMBL/GenBank/DDBJ databases">
        <title>An improved genome assembly and genetic linkage map for asparagus bean, Vigna unguiculata ssp. sesquipedialis.</title>
        <authorList>
            <person name="Xia Q."/>
            <person name="Zhang R."/>
            <person name="Dong Y."/>
        </authorList>
    </citation>
    <scope>NUCLEOTIDE SEQUENCE [LARGE SCALE GENOMIC DNA]</scope>
    <source>
        <tissue evidence="1">Leaf</tissue>
    </source>
</reference>
<evidence type="ECO:0000313" key="1">
    <source>
        <dbReference type="EMBL" id="QCD96330.1"/>
    </source>
</evidence>
<evidence type="ECO:0000313" key="2">
    <source>
        <dbReference type="Proteomes" id="UP000501690"/>
    </source>
</evidence>
<dbReference type="EMBL" id="CP039350">
    <property type="protein sequence ID" value="QCD96330.1"/>
    <property type="molecule type" value="Genomic_DNA"/>
</dbReference>
<proteinExistence type="predicted"/>
<accession>A0A4D6M6M4</accession>
<dbReference type="AlphaFoldDB" id="A0A4D6M6M4"/>
<protein>
    <submittedName>
        <fullName evidence="1">Uncharacterized protein</fullName>
    </submittedName>
</protein>
<organism evidence="1 2">
    <name type="scientific">Vigna unguiculata</name>
    <name type="common">Cowpea</name>
    <dbReference type="NCBI Taxonomy" id="3917"/>
    <lineage>
        <taxon>Eukaryota</taxon>
        <taxon>Viridiplantae</taxon>
        <taxon>Streptophyta</taxon>
        <taxon>Embryophyta</taxon>
        <taxon>Tracheophyta</taxon>
        <taxon>Spermatophyta</taxon>
        <taxon>Magnoliopsida</taxon>
        <taxon>eudicotyledons</taxon>
        <taxon>Gunneridae</taxon>
        <taxon>Pentapetalae</taxon>
        <taxon>rosids</taxon>
        <taxon>fabids</taxon>
        <taxon>Fabales</taxon>
        <taxon>Fabaceae</taxon>
        <taxon>Papilionoideae</taxon>
        <taxon>50 kb inversion clade</taxon>
        <taxon>NPAAA clade</taxon>
        <taxon>indigoferoid/millettioid clade</taxon>
        <taxon>Phaseoleae</taxon>
        <taxon>Vigna</taxon>
    </lineage>
</organism>
<keyword evidence="2" id="KW-1185">Reference proteome</keyword>
<dbReference type="Proteomes" id="UP000501690">
    <property type="component" value="Linkage Group LG6"/>
</dbReference>
<gene>
    <name evidence="1" type="ORF">DEO72_LG6g1032</name>
</gene>